<protein>
    <submittedName>
        <fullName evidence="10">Polyamine ABC transporter substrate-binding protein</fullName>
    </submittedName>
</protein>
<feature type="transmembrane region" description="Helical" evidence="8">
    <location>
        <begin position="35"/>
        <end position="55"/>
    </location>
</feature>
<comment type="similarity">
    <text evidence="2">Belongs to the binding-protein-dependent transport system permease family. CysTW subfamily.</text>
</comment>
<feature type="transmembrane region" description="Helical" evidence="8">
    <location>
        <begin position="236"/>
        <end position="259"/>
    </location>
</feature>
<dbReference type="RefSeq" id="WP_189990034.1">
    <property type="nucleotide sequence ID" value="NZ_BMZS01000005.1"/>
</dbReference>
<reference evidence="10" key="2">
    <citation type="submission" date="2020-09" db="EMBL/GenBank/DDBJ databases">
        <authorList>
            <person name="Sun Q."/>
            <person name="Kim S."/>
        </authorList>
    </citation>
    <scope>NUCLEOTIDE SEQUENCE</scope>
    <source>
        <strain evidence="10">KCTC 42651</strain>
    </source>
</reference>
<dbReference type="Gene3D" id="1.10.3720.10">
    <property type="entry name" value="MetI-like"/>
    <property type="match status" value="1"/>
</dbReference>
<dbReference type="GO" id="GO:0005886">
    <property type="term" value="C:plasma membrane"/>
    <property type="evidence" value="ECO:0007669"/>
    <property type="project" value="UniProtKB-SubCell"/>
</dbReference>
<evidence type="ECO:0000256" key="6">
    <source>
        <dbReference type="ARBA" id="ARBA00022989"/>
    </source>
</evidence>
<evidence type="ECO:0000256" key="2">
    <source>
        <dbReference type="ARBA" id="ARBA00007069"/>
    </source>
</evidence>
<evidence type="ECO:0000313" key="11">
    <source>
        <dbReference type="Proteomes" id="UP000630353"/>
    </source>
</evidence>
<evidence type="ECO:0000259" key="9">
    <source>
        <dbReference type="PROSITE" id="PS50928"/>
    </source>
</evidence>
<keyword evidence="11" id="KW-1185">Reference proteome</keyword>
<feature type="transmembrane region" description="Helical" evidence="8">
    <location>
        <begin position="344"/>
        <end position="366"/>
    </location>
</feature>
<sequence>MAQMTDTAGPVMTTADGTPLKQALARATRRSKIRAFLLVAPLLLFILVTFIIPIFDMLSRSVSNPEVQEAIPETAALLADWDGQGLPSEDVFASMAKELSKKENRREIGRMAARLNFEDSGFRSLLNKTQRRIDRVKEGPYKDALIAIDKDWGETRVWKIIQLMSPPTTLSYYLNALDRTYDQDGNVVMQPDWKQIYVQLFLKTIYVSLGVTVACLILAYPISYLLATLPPSRGNLLLILVLLPFWTSLLVRTTSWIVLLQTNGVINDTLVWLGVISDENRITMIYNMTGTVIAMTHILMPFMVLPLYSVMKTISPSYLRAARSLGANPLVAFVRVYMPQTVPGVGAGSILVFILAIGYYITPALVGGQDGQLISNFIAYHMQKSLNWGLAAALGTILLAGVLAMYWLYDRIVGIDNMKLG</sequence>
<dbReference type="SUPFAM" id="SSF161098">
    <property type="entry name" value="MetI-like"/>
    <property type="match status" value="1"/>
</dbReference>
<dbReference type="InterPro" id="IPR035906">
    <property type="entry name" value="MetI-like_sf"/>
</dbReference>
<comment type="subcellular location">
    <subcellularLocation>
        <location evidence="1 8">Cell membrane</location>
        <topology evidence="1 8">Multi-pass membrane protein</topology>
    </subcellularLocation>
</comment>
<name>A0A919CQ78_9PROT</name>
<feature type="transmembrane region" description="Helical" evidence="8">
    <location>
        <begin position="386"/>
        <end position="409"/>
    </location>
</feature>
<dbReference type="AlphaFoldDB" id="A0A919CQ78"/>
<feature type="transmembrane region" description="Helical" evidence="8">
    <location>
        <begin position="205"/>
        <end position="229"/>
    </location>
</feature>
<accession>A0A919CQ78</accession>
<keyword evidence="4" id="KW-1003">Cell membrane</keyword>
<dbReference type="CDD" id="cd06261">
    <property type="entry name" value="TM_PBP2"/>
    <property type="match status" value="1"/>
</dbReference>
<organism evidence="10 11">
    <name type="scientific">Thalassobaculum fulvum</name>
    <dbReference type="NCBI Taxonomy" id="1633335"/>
    <lineage>
        <taxon>Bacteria</taxon>
        <taxon>Pseudomonadati</taxon>
        <taxon>Pseudomonadota</taxon>
        <taxon>Alphaproteobacteria</taxon>
        <taxon>Rhodospirillales</taxon>
        <taxon>Thalassobaculaceae</taxon>
        <taxon>Thalassobaculum</taxon>
    </lineage>
</organism>
<keyword evidence="6 8" id="KW-1133">Transmembrane helix</keyword>
<evidence type="ECO:0000256" key="8">
    <source>
        <dbReference type="RuleBase" id="RU363032"/>
    </source>
</evidence>
<dbReference type="PANTHER" id="PTHR42929:SF5">
    <property type="entry name" value="ABC TRANSPORTER PERMEASE PROTEIN"/>
    <property type="match status" value="1"/>
</dbReference>
<evidence type="ECO:0000256" key="1">
    <source>
        <dbReference type="ARBA" id="ARBA00004651"/>
    </source>
</evidence>
<dbReference type="Pfam" id="PF00528">
    <property type="entry name" value="BPD_transp_1"/>
    <property type="match status" value="1"/>
</dbReference>
<reference evidence="10" key="1">
    <citation type="journal article" date="2014" name="Int. J. Syst. Evol. Microbiol.">
        <title>Complete genome sequence of Corynebacterium casei LMG S-19264T (=DSM 44701T), isolated from a smear-ripened cheese.</title>
        <authorList>
            <consortium name="US DOE Joint Genome Institute (JGI-PGF)"/>
            <person name="Walter F."/>
            <person name="Albersmeier A."/>
            <person name="Kalinowski J."/>
            <person name="Ruckert C."/>
        </authorList>
    </citation>
    <scope>NUCLEOTIDE SEQUENCE</scope>
    <source>
        <strain evidence="10">KCTC 42651</strain>
    </source>
</reference>
<evidence type="ECO:0000256" key="4">
    <source>
        <dbReference type="ARBA" id="ARBA00022475"/>
    </source>
</evidence>
<dbReference type="Proteomes" id="UP000630353">
    <property type="component" value="Unassembled WGS sequence"/>
</dbReference>
<dbReference type="GO" id="GO:0055085">
    <property type="term" value="P:transmembrane transport"/>
    <property type="evidence" value="ECO:0007669"/>
    <property type="project" value="InterPro"/>
</dbReference>
<keyword evidence="3 8" id="KW-0813">Transport</keyword>
<dbReference type="EMBL" id="BMZS01000005">
    <property type="protein sequence ID" value="GHD51151.1"/>
    <property type="molecule type" value="Genomic_DNA"/>
</dbReference>
<evidence type="ECO:0000313" key="10">
    <source>
        <dbReference type="EMBL" id="GHD51151.1"/>
    </source>
</evidence>
<dbReference type="PROSITE" id="PS50928">
    <property type="entry name" value="ABC_TM1"/>
    <property type="match status" value="1"/>
</dbReference>
<keyword evidence="7 8" id="KW-0472">Membrane</keyword>
<feature type="transmembrane region" description="Helical" evidence="8">
    <location>
        <begin position="284"/>
        <end position="308"/>
    </location>
</feature>
<feature type="domain" description="ABC transmembrane type-1" evidence="9">
    <location>
        <begin position="201"/>
        <end position="409"/>
    </location>
</feature>
<comment type="caution">
    <text evidence="10">The sequence shown here is derived from an EMBL/GenBank/DDBJ whole genome shotgun (WGS) entry which is preliminary data.</text>
</comment>
<dbReference type="PANTHER" id="PTHR42929">
    <property type="entry name" value="INNER MEMBRANE ABC TRANSPORTER PERMEASE PROTEIN YDCU-RELATED-RELATED"/>
    <property type="match status" value="1"/>
</dbReference>
<keyword evidence="5 8" id="KW-0812">Transmembrane</keyword>
<gene>
    <name evidence="10" type="ORF">GCM10017083_25250</name>
</gene>
<evidence type="ECO:0000256" key="3">
    <source>
        <dbReference type="ARBA" id="ARBA00022448"/>
    </source>
</evidence>
<dbReference type="InterPro" id="IPR000515">
    <property type="entry name" value="MetI-like"/>
</dbReference>
<evidence type="ECO:0000256" key="7">
    <source>
        <dbReference type="ARBA" id="ARBA00023136"/>
    </source>
</evidence>
<proteinExistence type="inferred from homology"/>
<evidence type="ECO:0000256" key="5">
    <source>
        <dbReference type="ARBA" id="ARBA00022692"/>
    </source>
</evidence>